<comment type="subcellular location">
    <subcellularLocation>
        <location evidence="7">Cell membrane</location>
        <topology evidence="7">Multi-pass membrane protein</topology>
    </subcellularLocation>
    <subcellularLocation>
        <location evidence="1">Membrane</location>
        <topology evidence="1">Multi-pass membrane protein</topology>
    </subcellularLocation>
</comment>
<dbReference type="GO" id="GO:0005384">
    <property type="term" value="F:manganese ion transmembrane transporter activity"/>
    <property type="evidence" value="ECO:0007669"/>
    <property type="project" value="TreeGrafter"/>
</dbReference>
<dbReference type="GO" id="GO:0046872">
    <property type="term" value="F:metal ion binding"/>
    <property type="evidence" value="ECO:0007669"/>
    <property type="project" value="UniProtKB-UniRule"/>
</dbReference>
<feature type="transmembrane region" description="Helical" evidence="7">
    <location>
        <begin position="382"/>
        <end position="400"/>
    </location>
</feature>
<feature type="transmembrane region" description="Helical" evidence="7">
    <location>
        <begin position="445"/>
        <end position="463"/>
    </location>
</feature>
<dbReference type="HAMAP" id="MF_00221">
    <property type="entry name" value="NRAMP"/>
    <property type="match status" value="1"/>
</dbReference>
<keyword evidence="4 7" id="KW-0769">Symport</keyword>
<keyword evidence="7" id="KW-0406">Ion transport</keyword>
<dbReference type="Proteomes" id="UP000587586">
    <property type="component" value="Unassembled WGS sequence"/>
</dbReference>
<feature type="transmembrane region" description="Helical" evidence="7">
    <location>
        <begin position="208"/>
        <end position="229"/>
    </location>
</feature>
<dbReference type="GO" id="GO:0015293">
    <property type="term" value="F:symporter activity"/>
    <property type="evidence" value="ECO:0007669"/>
    <property type="project" value="UniProtKB-UniRule"/>
</dbReference>
<protein>
    <recommendedName>
        <fullName evidence="7">Divalent metal cation transporter MntH</fullName>
    </recommendedName>
</protein>
<feature type="transmembrane region" description="Helical" evidence="7">
    <location>
        <begin position="293"/>
        <end position="315"/>
    </location>
</feature>
<evidence type="ECO:0000256" key="2">
    <source>
        <dbReference type="ARBA" id="ARBA00022448"/>
    </source>
</evidence>
<evidence type="ECO:0000313" key="8">
    <source>
        <dbReference type="EMBL" id="GFO69777.1"/>
    </source>
</evidence>
<evidence type="ECO:0000256" key="3">
    <source>
        <dbReference type="ARBA" id="ARBA00022692"/>
    </source>
</evidence>
<feature type="transmembrane region" description="Helical" evidence="7">
    <location>
        <begin position="101"/>
        <end position="122"/>
    </location>
</feature>
<evidence type="ECO:0000256" key="5">
    <source>
        <dbReference type="ARBA" id="ARBA00022989"/>
    </source>
</evidence>
<comment type="caution">
    <text evidence="8">The sequence shown here is derived from an EMBL/GenBank/DDBJ whole genome shotgun (WGS) entry which is preliminary data.</text>
</comment>
<dbReference type="Pfam" id="PF01566">
    <property type="entry name" value="Nramp"/>
    <property type="match status" value="1"/>
</dbReference>
<gene>
    <name evidence="7 8" type="primary">mntH</name>
    <name evidence="8" type="ORF">GMLC_33560</name>
</gene>
<dbReference type="GO" id="GO:0034755">
    <property type="term" value="P:iron ion transmembrane transport"/>
    <property type="evidence" value="ECO:0007669"/>
    <property type="project" value="TreeGrafter"/>
</dbReference>
<comment type="function">
    <text evidence="7">H(+)-stimulated, divalent metal cation uptake system.</text>
</comment>
<sequence length="468" mass="50445">MRQSITELTVHGRTHHYIQSVERLSSGSYQETPEMNEPGPDSLPKASDAKTVENALNVLGSRQNKNLLARLLPFLGPAFIASVAYVDPGNFATNIQGGAQFGYLLLWVIVASNLMAMLIQTLSAKLGLVTGTNLAEHCREHFPKPVVIGMWVVMEIVAMSTDLAEFLGAALGFQLLMGVPLFIGALLTGLATVLILGLERFGFRPLEAVISAMVALIALCYLLETTIVRPDPIQVLHSIFVPRFAGAESVFLACGILGATVMPHAIFLHSALMQGRIVVRDPARLKSLYRFEIADVVIAMGIASCVNAAMLMMAATTFYQTGHTSVATIEEAYRTLEPLMGSAARWIFGLSLLVSGLSSSTVGTSAGQVIMQGFLSMHIPIWIRRLVTMAPPLAVIAWGLDPTRTLVVSQVVLSFGLPFAVIPLVMFTSRRDIMGDMVNRRSTTAAAGFIAAIIVVLNIYLIYKTVAG</sequence>
<proteinExistence type="inferred from homology"/>
<dbReference type="NCBIfam" id="NF001923">
    <property type="entry name" value="PRK00701.1"/>
    <property type="match status" value="1"/>
</dbReference>
<dbReference type="GO" id="GO:0015086">
    <property type="term" value="F:cadmium ion transmembrane transporter activity"/>
    <property type="evidence" value="ECO:0007669"/>
    <property type="project" value="TreeGrafter"/>
</dbReference>
<keyword evidence="5 7" id="KW-1133">Transmembrane helix</keyword>
<feature type="transmembrane region" description="Helical" evidence="7">
    <location>
        <begin position="173"/>
        <end position="196"/>
    </location>
</feature>
<dbReference type="PANTHER" id="PTHR11706:SF33">
    <property type="entry name" value="NATURAL RESISTANCE-ASSOCIATED MACROPHAGE PROTEIN 2"/>
    <property type="match status" value="1"/>
</dbReference>
<evidence type="ECO:0000256" key="4">
    <source>
        <dbReference type="ARBA" id="ARBA00022847"/>
    </source>
</evidence>
<reference evidence="9" key="1">
    <citation type="submission" date="2020-06" db="EMBL/GenBank/DDBJ databases">
        <title>Draft genomic sequecing of Geomonas sp. Red745.</title>
        <authorList>
            <person name="Itoh H."/>
            <person name="Xu Z.X."/>
            <person name="Ushijima N."/>
            <person name="Masuda Y."/>
            <person name="Shiratori Y."/>
            <person name="Senoo K."/>
        </authorList>
    </citation>
    <scope>NUCLEOTIDE SEQUENCE [LARGE SCALE GENOMIC DNA]</scope>
    <source>
        <strain evidence="9">Red745</strain>
    </source>
</reference>
<dbReference type="EMBL" id="BLXZ01000007">
    <property type="protein sequence ID" value="GFO69777.1"/>
    <property type="molecule type" value="Genomic_DNA"/>
</dbReference>
<dbReference type="AlphaFoldDB" id="A0A6V8ND99"/>
<dbReference type="InterPro" id="IPR001046">
    <property type="entry name" value="NRAMP_fam"/>
</dbReference>
<organism evidence="8 9">
    <name type="scientific">Geomonas limicola</name>
    <dbReference type="NCBI Taxonomy" id="2740186"/>
    <lineage>
        <taxon>Bacteria</taxon>
        <taxon>Pseudomonadati</taxon>
        <taxon>Thermodesulfobacteriota</taxon>
        <taxon>Desulfuromonadia</taxon>
        <taxon>Geobacterales</taxon>
        <taxon>Geobacteraceae</taxon>
        <taxon>Geomonas</taxon>
    </lineage>
</organism>
<evidence type="ECO:0000256" key="6">
    <source>
        <dbReference type="ARBA" id="ARBA00023136"/>
    </source>
</evidence>
<keyword evidence="3 7" id="KW-0812">Transmembrane</keyword>
<feature type="transmembrane region" description="Helical" evidence="7">
    <location>
        <begin position="142"/>
        <end position="161"/>
    </location>
</feature>
<feature type="transmembrane region" description="Helical" evidence="7">
    <location>
        <begin position="249"/>
        <end position="272"/>
    </location>
</feature>
<name>A0A6V8ND99_9BACT</name>
<feature type="transmembrane region" description="Helical" evidence="7">
    <location>
        <begin position="67"/>
        <end position="86"/>
    </location>
</feature>
<keyword evidence="6 7" id="KW-0472">Membrane</keyword>
<dbReference type="NCBIfam" id="NF037982">
    <property type="entry name" value="Nramp_1"/>
    <property type="match status" value="1"/>
</dbReference>
<evidence type="ECO:0000256" key="7">
    <source>
        <dbReference type="HAMAP-Rule" id="MF_00221"/>
    </source>
</evidence>
<comment type="similarity">
    <text evidence="7">Belongs to the NRAMP family.</text>
</comment>
<feature type="transmembrane region" description="Helical" evidence="7">
    <location>
        <begin position="406"/>
        <end position="425"/>
    </location>
</feature>
<keyword evidence="2 7" id="KW-0813">Transport</keyword>
<dbReference type="PRINTS" id="PR00447">
    <property type="entry name" value="NATRESASSCMP"/>
</dbReference>
<keyword evidence="7" id="KW-1003">Cell membrane</keyword>
<keyword evidence="9" id="KW-1185">Reference proteome</keyword>
<evidence type="ECO:0000313" key="9">
    <source>
        <dbReference type="Proteomes" id="UP000587586"/>
    </source>
</evidence>
<evidence type="ECO:0000256" key="1">
    <source>
        <dbReference type="ARBA" id="ARBA00004141"/>
    </source>
</evidence>
<dbReference type="PANTHER" id="PTHR11706">
    <property type="entry name" value="SOLUTE CARRIER PROTEIN FAMILY 11 MEMBER"/>
    <property type="match status" value="1"/>
</dbReference>
<dbReference type="GO" id="GO:0005886">
    <property type="term" value="C:plasma membrane"/>
    <property type="evidence" value="ECO:0007669"/>
    <property type="project" value="UniProtKB-SubCell"/>
</dbReference>
<accession>A0A6V8ND99</accession>
<dbReference type="NCBIfam" id="TIGR01197">
    <property type="entry name" value="nramp"/>
    <property type="match status" value="1"/>
</dbReference>